<evidence type="ECO:0000313" key="2">
    <source>
        <dbReference type="Proteomes" id="UP000002208"/>
    </source>
</evidence>
<name>C1D2J3_DEIDV</name>
<dbReference type="EMBL" id="CP001115">
    <property type="protein sequence ID" value="ACO47632.1"/>
    <property type="molecule type" value="Genomic_DNA"/>
</dbReference>
<geneLocation type="plasmid" evidence="2">
    <name>pDeide1</name>
</geneLocation>
<dbReference type="AlphaFoldDB" id="C1D2J3"/>
<keyword evidence="2" id="KW-1185">Reference proteome</keyword>
<accession>C1D2J3</accession>
<keyword evidence="1" id="KW-0614">Plasmid</keyword>
<dbReference type="OrthoDB" id="71056at2"/>
<reference evidence="1 2" key="1">
    <citation type="journal article" date="2009" name="PLoS Genet.">
        <title>Alliance of proteomics and genomics to unravel the specificities of Sahara bacterium Deinococcus deserti.</title>
        <authorList>
            <person name="de Groot A."/>
            <person name="Dulermo R."/>
            <person name="Ortet P."/>
            <person name="Blanchard L."/>
            <person name="Guerin P."/>
            <person name="Fernandez B."/>
            <person name="Vacherie B."/>
            <person name="Dossat C."/>
            <person name="Jolivet E."/>
            <person name="Siguier P."/>
            <person name="Chandler M."/>
            <person name="Barakat M."/>
            <person name="Dedieu A."/>
            <person name="Barbe V."/>
            <person name="Heulin T."/>
            <person name="Sommer S."/>
            <person name="Achouak W."/>
            <person name="Armengaud J."/>
        </authorList>
    </citation>
    <scope>NUCLEOTIDE SEQUENCE [LARGE SCALE GENOMIC DNA]</scope>
    <source>
        <strain evidence="2">DSM 17065 / CIP 109153 / LMG 22923 / VCD115</strain>
        <plasmid evidence="2">pDeide1</plasmid>
    </source>
</reference>
<organism evidence="1 2">
    <name type="scientific">Deinococcus deserti (strain DSM 17065 / CIP 109153 / LMG 22923 / VCD115)</name>
    <dbReference type="NCBI Taxonomy" id="546414"/>
    <lineage>
        <taxon>Bacteria</taxon>
        <taxon>Thermotogati</taxon>
        <taxon>Deinococcota</taxon>
        <taxon>Deinococci</taxon>
        <taxon>Deinococcales</taxon>
        <taxon>Deinococcaceae</taxon>
        <taxon>Deinococcus</taxon>
    </lineage>
</organism>
<dbReference type="Proteomes" id="UP000002208">
    <property type="component" value="Plasmid 1"/>
</dbReference>
<dbReference type="KEGG" id="ddr:Deide_1p01738"/>
<proteinExistence type="predicted"/>
<evidence type="ECO:0000313" key="1">
    <source>
        <dbReference type="EMBL" id="ACO47632.1"/>
    </source>
</evidence>
<dbReference type="RefSeq" id="WP_012694755.1">
    <property type="nucleotide sequence ID" value="NC_012527.1"/>
</dbReference>
<sequence length="137" mass="15022">MRQQDSRTDDHQTQFANALKQLMVAHGLGSVRARGDSGFLGLTPAGKFETTDLAFKFMAPDEHLAAAQALGLPAPQIGPSGRSARPQDMERFVRATGQLFDEYGVMNLEFTREALLGFRKTGHTVDFVVEGITLTLR</sequence>
<dbReference type="HOGENOM" id="CLU_1861900_0_0_0"/>
<protein>
    <submittedName>
        <fullName evidence="1">Uncharacterized protein</fullName>
    </submittedName>
</protein>
<gene>
    <name evidence="1" type="ordered locus">Deide_1p01738</name>
</gene>